<dbReference type="AlphaFoldDB" id="A0AAJ6HZ22"/>
<sequence>MGRQEHYPPYAGVTGERQRRFDSRGTAPAKKMASTSAKTSAEVNG</sequence>
<feature type="compositionally biased region" description="Polar residues" evidence="1">
    <location>
        <begin position="33"/>
        <end position="45"/>
    </location>
</feature>
<dbReference type="KEGG" id="mprn:Q3V37_11295"/>
<protein>
    <submittedName>
        <fullName evidence="2">Uncharacterized protein</fullName>
    </submittedName>
</protein>
<reference evidence="2 3" key="1">
    <citation type="submission" date="2023-07" db="EMBL/GenBank/DDBJ databases">
        <title>Micromonospora profundi TRM 95458 converts glycerol to a new osmotic compound.</title>
        <authorList>
            <person name="Lu D."/>
        </authorList>
    </citation>
    <scope>NUCLEOTIDE SEQUENCE [LARGE SCALE GENOMIC DNA]</scope>
    <source>
        <strain evidence="2 3">TRM95458</strain>
    </source>
</reference>
<organism evidence="2 3">
    <name type="scientific">Micromonospora profundi</name>
    <dbReference type="NCBI Taxonomy" id="1420889"/>
    <lineage>
        <taxon>Bacteria</taxon>
        <taxon>Bacillati</taxon>
        <taxon>Actinomycetota</taxon>
        <taxon>Actinomycetes</taxon>
        <taxon>Micromonosporales</taxon>
        <taxon>Micromonosporaceae</taxon>
        <taxon>Micromonospora</taxon>
    </lineage>
</organism>
<dbReference type="RefSeq" id="WP_167947103.1">
    <property type="nucleotide sequence ID" value="NZ_CP130472.1"/>
</dbReference>
<dbReference type="EMBL" id="CP130472">
    <property type="protein sequence ID" value="WLS47763.1"/>
    <property type="molecule type" value="Genomic_DNA"/>
</dbReference>
<evidence type="ECO:0000313" key="3">
    <source>
        <dbReference type="Proteomes" id="UP001235874"/>
    </source>
</evidence>
<accession>A0AAJ6HZ22</accession>
<gene>
    <name evidence="2" type="ORF">Q3V37_11295</name>
</gene>
<feature type="region of interest" description="Disordered" evidence="1">
    <location>
        <begin position="1"/>
        <end position="45"/>
    </location>
</feature>
<name>A0AAJ6HZ22_9ACTN</name>
<keyword evidence="3" id="KW-1185">Reference proteome</keyword>
<evidence type="ECO:0000256" key="1">
    <source>
        <dbReference type="SAM" id="MobiDB-lite"/>
    </source>
</evidence>
<evidence type="ECO:0000313" key="2">
    <source>
        <dbReference type="EMBL" id="WLS47763.1"/>
    </source>
</evidence>
<proteinExistence type="predicted"/>
<dbReference type="Proteomes" id="UP001235874">
    <property type="component" value="Chromosome"/>
</dbReference>